<evidence type="ECO:0000313" key="3">
    <source>
        <dbReference type="Proteomes" id="UP000278907"/>
    </source>
</evidence>
<feature type="transmembrane region" description="Helical" evidence="1">
    <location>
        <begin position="250"/>
        <end position="269"/>
    </location>
</feature>
<protein>
    <recommendedName>
        <fullName evidence="4">Tetratricopeptide repeat protein</fullName>
    </recommendedName>
</protein>
<keyword evidence="3" id="KW-1185">Reference proteome</keyword>
<evidence type="ECO:0000256" key="1">
    <source>
        <dbReference type="SAM" id="Phobius"/>
    </source>
</evidence>
<keyword evidence="1" id="KW-0812">Transmembrane</keyword>
<feature type="transmembrane region" description="Helical" evidence="1">
    <location>
        <begin position="194"/>
        <end position="215"/>
    </location>
</feature>
<keyword evidence="1" id="KW-1133">Transmembrane helix</keyword>
<organism evidence="2 3">
    <name type="scientific">Corallococcus praedator</name>
    <dbReference type="NCBI Taxonomy" id="2316724"/>
    <lineage>
        <taxon>Bacteria</taxon>
        <taxon>Pseudomonadati</taxon>
        <taxon>Myxococcota</taxon>
        <taxon>Myxococcia</taxon>
        <taxon>Myxococcales</taxon>
        <taxon>Cystobacterineae</taxon>
        <taxon>Myxococcaceae</taxon>
        <taxon>Corallococcus</taxon>
    </lineage>
</organism>
<proteinExistence type="predicted"/>
<name>A0ABX9QQU5_9BACT</name>
<reference evidence="2 3" key="1">
    <citation type="submission" date="2018-09" db="EMBL/GenBank/DDBJ databases">
        <authorList>
            <person name="Livingstone P.G."/>
            <person name="Whitworth D.E."/>
        </authorList>
    </citation>
    <scope>NUCLEOTIDE SEQUENCE [LARGE SCALE GENOMIC DNA]</scope>
    <source>
        <strain evidence="2 3">CA031B</strain>
    </source>
</reference>
<dbReference type="EMBL" id="RAWI01000012">
    <property type="protein sequence ID" value="RKI16238.1"/>
    <property type="molecule type" value="Genomic_DNA"/>
</dbReference>
<gene>
    <name evidence="2" type="ORF">D7Y13_03040</name>
</gene>
<evidence type="ECO:0000313" key="2">
    <source>
        <dbReference type="EMBL" id="RKI16238.1"/>
    </source>
</evidence>
<comment type="caution">
    <text evidence="2">The sequence shown here is derived from an EMBL/GenBank/DDBJ whole genome shotgun (WGS) entry which is preliminary data.</text>
</comment>
<keyword evidence="1" id="KW-0472">Membrane</keyword>
<evidence type="ECO:0008006" key="4">
    <source>
        <dbReference type="Google" id="ProtNLM"/>
    </source>
</evidence>
<sequence>MTPSIYGNARAVLSSVLSRHDTCVWVLVLGLTLLPLGARGDVSPDVHRCVVFVHQLFEDLEYERALEQVVHGRSLSKGPEDQVVLSLYEGVILAELSGRLSGAEVAFKDALFLNPDAKLPMTVSPKVKQHFEAVRQGVLSELAARGDREPLRLELPSGTPPAQPLLAVVPGTPESSSSPVSEVSGSHASLRDRAIIPAVTGGALVAAAGVVWGLAEGKKSRLADMASDIPSGADARNVANSVRRMQTVSVGMLVGGLVGLGTATGMYLLGGEPKEPAPLRFGLDGTSVFVSGRWP</sequence>
<accession>A0ABX9QQU5</accession>
<dbReference type="Proteomes" id="UP000278907">
    <property type="component" value="Unassembled WGS sequence"/>
</dbReference>